<dbReference type="Pfam" id="PF01055">
    <property type="entry name" value="Glyco_hydro_31_2nd"/>
    <property type="match status" value="1"/>
</dbReference>
<comment type="similarity">
    <text evidence="1 2">Belongs to the glycosyl hydrolase 31 family.</text>
</comment>
<evidence type="ECO:0000256" key="2">
    <source>
        <dbReference type="RuleBase" id="RU361185"/>
    </source>
</evidence>
<dbReference type="SUPFAM" id="SSF51011">
    <property type="entry name" value="Glycosyl hydrolase domain"/>
    <property type="match status" value="2"/>
</dbReference>
<organism evidence="6 7">
    <name type="scientific">Bacteroides ovatus</name>
    <dbReference type="NCBI Taxonomy" id="28116"/>
    <lineage>
        <taxon>Bacteria</taxon>
        <taxon>Pseudomonadati</taxon>
        <taxon>Bacteroidota</taxon>
        <taxon>Bacteroidia</taxon>
        <taxon>Bacteroidales</taxon>
        <taxon>Bacteroidaceae</taxon>
        <taxon>Bacteroides</taxon>
    </lineage>
</organism>
<dbReference type="Gene3D" id="2.60.40.1180">
    <property type="entry name" value="Golgi alpha-mannosidase II"/>
    <property type="match status" value="2"/>
</dbReference>
<evidence type="ECO:0000256" key="1">
    <source>
        <dbReference type="ARBA" id="ARBA00007806"/>
    </source>
</evidence>
<dbReference type="EMBL" id="VWLE01000043">
    <property type="protein sequence ID" value="KAA3953566.1"/>
    <property type="molecule type" value="Genomic_DNA"/>
</dbReference>
<dbReference type="InterPro" id="IPR051816">
    <property type="entry name" value="Glycosyl_Hydrolase_31"/>
</dbReference>
<sequence>KDMEYPSGVRVYDAYNPEARDIYWKYLNDGIFKLGMDAWWMDSTEPDHLDWKPEDMDTKTYLGSFRKVRNAYPLMTVGGVYDHQRAVTSDKRVFILTRSGFLGQQRYGANVWSGDVASTWESFRNQIPAGLNFSLCGMPHWNSDIGGFFAGHYNKSWNDDSASKNPLYQELYVRWLQFGTFNPMMRSHGTDVYREIYKFGKKGEPVYDAIEKMIGLRYSLLPYIYSTSWEVSNRQSSFMRALMMDFVDDRKVWDINDEYMFGKSILVAPITHAQYTPEAVVKVSEEEGWNRNGAKKTKTDAAVDFMETKSTNIYLPAGTLWYDFWTNEKHEGGKEITKETTLDVIPLYVKAGSIIPVGPQVQYATEKPWDHLELKVYAGANGNFILYEDEFDNYNYEKGAYTEIPISWNNISRKLTIGARKGAYGGMLKNRKFTVTLQDGTQKNVDYNGKAISVKF</sequence>
<dbReference type="PANTHER" id="PTHR43863">
    <property type="entry name" value="HYDROLASE, PUTATIVE (AFU_ORTHOLOGUE AFUA_1G03140)-RELATED"/>
    <property type="match status" value="1"/>
</dbReference>
<dbReference type="InterPro" id="IPR013780">
    <property type="entry name" value="Glyco_hydro_b"/>
</dbReference>
<gene>
    <name evidence="6" type="ORF">F3D71_05360</name>
</gene>
<feature type="domain" description="Glycoside hydrolase family 31 TIM barrel" evidence="3">
    <location>
        <begin position="9"/>
        <end position="226"/>
    </location>
</feature>
<evidence type="ECO:0000313" key="6">
    <source>
        <dbReference type="EMBL" id="KAA3953566.1"/>
    </source>
</evidence>
<dbReference type="Gene3D" id="3.20.20.80">
    <property type="entry name" value="Glycosidases"/>
    <property type="match status" value="1"/>
</dbReference>
<protein>
    <submittedName>
        <fullName evidence="6">DUF5110 domain-containing protein</fullName>
    </submittedName>
</protein>
<dbReference type="SUPFAM" id="SSF51445">
    <property type="entry name" value="(Trans)glycosidases"/>
    <property type="match status" value="1"/>
</dbReference>
<keyword evidence="2" id="KW-0326">Glycosidase</keyword>
<dbReference type="Proteomes" id="UP000323717">
    <property type="component" value="Unassembled WGS sequence"/>
</dbReference>
<accession>A0A5M5C720</accession>
<keyword evidence="2" id="KW-0378">Hydrolase</keyword>
<evidence type="ECO:0000259" key="4">
    <source>
        <dbReference type="Pfam" id="PF17137"/>
    </source>
</evidence>
<dbReference type="InterPro" id="IPR033403">
    <property type="entry name" value="DUF5110"/>
</dbReference>
<dbReference type="GO" id="GO:0005975">
    <property type="term" value="P:carbohydrate metabolic process"/>
    <property type="evidence" value="ECO:0007669"/>
    <property type="project" value="InterPro"/>
</dbReference>
<dbReference type="Pfam" id="PF21365">
    <property type="entry name" value="Glyco_hydro_31_3rd"/>
    <property type="match status" value="2"/>
</dbReference>
<evidence type="ECO:0000259" key="3">
    <source>
        <dbReference type="Pfam" id="PF01055"/>
    </source>
</evidence>
<dbReference type="InterPro" id="IPR000322">
    <property type="entry name" value="Glyco_hydro_31_TIM"/>
</dbReference>
<dbReference type="Pfam" id="PF17137">
    <property type="entry name" value="DUF5110"/>
    <property type="match status" value="1"/>
</dbReference>
<feature type="domain" description="Glycosyl hydrolase family 31 C-terminal" evidence="5">
    <location>
        <begin position="308"/>
        <end position="355"/>
    </location>
</feature>
<name>A0A5M5C720_BACOV</name>
<feature type="domain" description="DUF5110" evidence="4">
    <location>
        <begin position="372"/>
        <end position="437"/>
    </location>
</feature>
<dbReference type="AlphaFoldDB" id="A0A5M5C720"/>
<proteinExistence type="inferred from homology"/>
<feature type="non-terminal residue" evidence="6">
    <location>
        <position position="1"/>
    </location>
</feature>
<reference evidence="6 7" key="1">
    <citation type="journal article" date="2019" name="Nat. Med.">
        <title>A library of human gut bacterial isolates paired with longitudinal multiomics data enables mechanistic microbiome research.</title>
        <authorList>
            <person name="Poyet M."/>
            <person name="Groussin M."/>
            <person name="Gibbons S.M."/>
            <person name="Avila-Pacheco J."/>
            <person name="Jiang X."/>
            <person name="Kearney S.M."/>
            <person name="Perrotta A.R."/>
            <person name="Berdy B."/>
            <person name="Zhao S."/>
            <person name="Lieberman T.D."/>
            <person name="Swanson P.K."/>
            <person name="Smith M."/>
            <person name="Roesemann S."/>
            <person name="Alexander J.E."/>
            <person name="Rich S.A."/>
            <person name="Livny J."/>
            <person name="Vlamakis H."/>
            <person name="Clish C."/>
            <person name="Bullock K."/>
            <person name="Deik A."/>
            <person name="Scott J."/>
            <person name="Pierce K.A."/>
            <person name="Xavier R.J."/>
            <person name="Alm E.J."/>
        </authorList>
    </citation>
    <scope>NUCLEOTIDE SEQUENCE [LARGE SCALE GENOMIC DNA]</scope>
    <source>
        <strain evidence="6 7">BIOML-A163</strain>
    </source>
</reference>
<dbReference type="PANTHER" id="PTHR43863:SF2">
    <property type="entry name" value="MALTASE-GLUCOAMYLASE"/>
    <property type="match status" value="1"/>
</dbReference>
<evidence type="ECO:0000313" key="7">
    <source>
        <dbReference type="Proteomes" id="UP000323717"/>
    </source>
</evidence>
<dbReference type="InterPro" id="IPR048395">
    <property type="entry name" value="Glyco_hydro_31_C"/>
</dbReference>
<evidence type="ECO:0000259" key="5">
    <source>
        <dbReference type="Pfam" id="PF21365"/>
    </source>
</evidence>
<feature type="domain" description="Glycosyl hydrolase family 31 C-terminal" evidence="5">
    <location>
        <begin position="237"/>
        <end position="276"/>
    </location>
</feature>
<dbReference type="InterPro" id="IPR017853">
    <property type="entry name" value="GH"/>
</dbReference>
<comment type="caution">
    <text evidence="6">The sequence shown here is derived from an EMBL/GenBank/DDBJ whole genome shotgun (WGS) entry which is preliminary data.</text>
</comment>
<dbReference type="GO" id="GO:0004553">
    <property type="term" value="F:hydrolase activity, hydrolyzing O-glycosyl compounds"/>
    <property type="evidence" value="ECO:0007669"/>
    <property type="project" value="InterPro"/>
</dbReference>